<comment type="caution">
    <text evidence="1">The sequence shown here is derived from an EMBL/GenBank/DDBJ whole genome shotgun (WGS) entry which is preliminary data.</text>
</comment>
<evidence type="ECO:0000313" key="2">
    <source>
        <dbReference type="Proteomes" id="UP001560573"/>
    </source>
</evidence>
<dbReference type="RefSeq" id="WP_369330029.1">
    <property type="nucleotide sequence ID" value="NZ_JAULBC010000004.1"/>
</dbReference>
<sequence>MMIHFFKKNFIQWVAIAALFTAGSCNNSGEEKKEKDHIEDSVETAAGIAKDDSLLIHEQPTSEWIINSLQKNKIAPDNLQLKEFWAVDSFSKKQFTPEKDFYNKYAPLLKWSADSSYVLDEGTYGAIVTRDKNGNTKVEGGDADTEISLLFPKENSKTQLIYSGPSFHFIDGKWLDSTQLAMLTSFDEKGGGQSDTTLWIIDVKSKFFRKYLWR</sequence>
<accession>A0ABV3ZGL4</accession>
<dbReference type="Proteomes" id="UP001560573">
    <property type="component" value="Unassembled WGS sequence"/>
</dbReference>
<proteinExistence type="predicted"/>
<evidence type="ECO:0008006" key="3">
    <source>
        <dbReference type="Google" id="ProtNLM"/>
    </source>
</evidence>
<name>A0ABV3ZGL4_9BACT</name>
<protein>
    <recommendedName>
        <fullName evidence="3">Lipoprotein</fullName>
    </recommendedName>
</protein>
<dbReference type="PROSITE" id="PS51257">
    <property type="entry name" value="PROKAR_LIPOPROTEIN"/>
    <property type="match status" value="1"/>
</dbReference>
<organism evidence="1 2">
    <name type="scientific">Danxiaibacter flavus</name>
    <dbReference type="NCBI Taxonomy" id="3049108"/>
    <lineage>
        <taxon>Bacteria</taxon>
        <taxon>Pseudomonadati</taxon>
        <taxon>Bacteroidota</taxon>
        <taxon>Chitinophagia</taxon>
        <taxon>Chitinophagales</taxon>
        <taxon>Chitinophagaceae</taxon>
        <taxon>Danxiaibacter</taxon>
    </lineage>
</organism>
<keyword evidence="2" id="KW-1185">Reference proteome</keyword>
<gene>
    <name evidence="1" type="ORF">QTN47_13990</name>
</gene>
<reference evidence="1 2" key="1">
    <citation type="submission" date="2023-07" db="EMBL/GenBank/DDBJ databases">
        <authorList>
            <person name="Lian W.-H."/>
        </authorList>
    </citation>
    <scope>NUCLEOTIDE SEQUENCE [LARGE SCALE GENOMIC DNA]</scope>
    <source>
        <strain evidence="1 2">SYSU DXS3180</strain>
    </source>
</reference>
<dbReference type="EMBL" id="JAULBC010000004">
    <property type="protein sequence ID" value="MEX6688620.1"/>
    <property type="molecule type" value="Genomic_DNA"/>
</dbReference>
<evidence type="ECO:0000313" key="1">
    <source>
        <dbReference type="EMBL" id="MEX6688620.1"/>
    </source>
</evidence>